<dbReference type="RefSeq" id="WP_135262213.1">
    <property type="nucleotide sequence ID" value="NZ_SMLM01000001.1"/>
</dbReference>
<gene>
    <name evidence="2" type="ORF">EZ313_05650</name>
</gene>
<evidence type="ECO:0000313" key="2">
    <source>
        <dbReference type="EMBL" id="TFZ06127.1"/>
    </source>
</evidence>
<evidence type="ECO:0000313" key="3">
    <source>
        <dbReference type="Proteomes" id="UP000298180"/>
    </source>
</evidence>
<comment type="caution">
    <text evidence="2">The sequence shown here is derived from an EMBL/GenBank/DDBJ whole genome shotgun (WGS) entry which is preliminary data.</text>
</comment>
<dbReference type="OrthoDB" id="8889545at2"/>
<name>A0A4Z0C385_9BURK</name>
<keyword evidence="1" id="KW-0732">Signal</keyword>
<dbReference type="Proteomes" id="UP000298180">
    <property type="component" value="Unassembled WGS sequence"/>
</dbReference>
<evidence type="ECO:0000256" key="1">
    <source>
        <dbReference type="SAM" id="SignalP"/>
    </source>
</evidence>
<accession>A0A4Z0C385</accession>
<dbReference type="AlphaFoldDB" id="A0A4Z0C385"/>
<keyword evidence="3" id="KW-1185">Reference proteome</keyword>
<feature type="chain" id="PRO_5021419724" description="YXWGXW repeat-containing protein" evidence="1">
    <location>
        <begin position="24"/>
        <end position="133"/>
    </location>
</feature>
<sequence>MKPRLAAILLAIGTLGAAGAANAGTGVHITVGVAAPPAPVVHVPPQPVYVPARPAVYAPAYEVYDEPHGHYRGHGGRSMRGAPRWDPHVRYMPGQVVRRHGELWVARRVSARVWNENSPPEWTPQYWARAEYR</sequence>
<evidence type="ECO:0008006" key="4">
    <source>
        <dbReference type="Google" id="ProtNLM"/>
    </source>
</evidence>
<dbReference type="EMBL" id="SMLM01000001">
    <property type="protein sequence ID" value="TFZ06127.1"/>
    <property type="molecule type" value="Genomic_DNA"/>
</dbReference>
<organism evidence="2 3">
    <name type="scientific">Ramlibacter henchirensis</name>
    <dbReference type="NCBI Taxonomy" id="204072"/>
    <lineage>
        <taxon>Bacteria</taxon>
        <taxon>Pseudomonadati</taxon>
        <taxon>Pseudomonadota</taxon>
        <taxon>Betaproteobacteria</taxon>
        <taxon>Burkholderiales</taxon>
        <taxon>Comamonadaceae</taxon>
        <taxon>Ramlibacter</taxon>
    </lineage>
</organism>
<feature type="signal peptide" evidence="1">
    <location>
        <begin position="1"/>
        <end position="23"/>
    </location>
</feature>
<proteinExistence type="predicted"/>
<protein>
    <recommendedName>
        <fullName evidence="4">YXWGXW repeat-containing protein</fullName>
    </recommendedName>
</protein>
<reference evidence="2 3" key="1">
    <citation type="submission" date="2019-03" db="EMBL/GenBank/DDBJ databases">
        <title>Ramlibacter henchirensis DSM 14656, whole genome shotgun sequence.</title>
        <authorList>
            <person name="Zhang X."/>
            <person name="Feng G."/>
            <person name="Zhu H."/>
        </authorList>
    </citation>
    <scope>NUCLEOTIDE SEQUENCE [LARGE SCALE GENOMIC DNA]</scope>
    <source>
        <strain evidence="2 3">DSM 14656</strain>
    </source>
</reference>